<evidence type="ECO:0000313" key="1">
    <source>
        <dbReference type="EMBL" id="KGF65270.1"/>
    </source>
</evidence>
<dbReference type="InterPro" id="IPR036520">
    <property type="entry name" value="UPF0759_sf"/>
</dbReference>
<accession>A0A9X0EGA1</accession>
<sequence>MSGPAKVFVGCAGWSLGREHAPAFPGEGTHLQRYARQFNTAEINSSFYRPHRPQTYARWAESVPEDFRFSVKMPKLISHEQRLQGSAQALDEFLGQCGELGQRLGCLLLQLPPSLAFEADVAEVFFTQLRERFAGPVVIEPRHESWVQAEPMLAGHRIAQAAVDPSRLSNDRQPAGWEGLRYWRLHGAPRIYYSAYETEYLARLAAALQAQAQHGAPVWCIFDNTASGAATADALKLVELLGQSR</sequence>
<dbReference type="EMBL" id="JRMB01000001">
    <property type="protein sequence ID" value="KGF65270.1"/>
    <property type="molecule type" value="Genomic_DNA"/>
</dbReference>
<dbReference type="PANTHER" id="PTHR30348">
    <property type="entry name" value="UNCHARACTERIZED PROTEIN YECE"/>
    <property type="match status" value="1"/>
</dbReference>
<protein>
    <recommendedName>
        <fullName evidence="3">DUF72 domain-containing protein</fullName>
    </recommendedName>
</protein>
<organism evidence="1 2">
    <name type="scientific">Pseudomonas lutea</name>
    <dbReference type="NCBI Taxonomy" id="243924"/>
    <lineage>
        <taxon>Bacteria</taxon>
        <taxon>Pseudomonadati</taxon>
        <taxon>Pseudomonadota</taxon>
        <taxon>Gammaproteobacteria</taxon>
        <taxon>Pseudomonadales</taxon>
        <taxon>Pseudomonadaceae</taxon>
        <taxon>Pseudomonas</taxon>
    </lineage>
</organism>
<dbReference type="AlphaFoldDB" id="A0A9X0EGA1"/>
<comment type="caution">
    <text evidence="1">The sequence shown here is derived from an EMBL/GenBank/DDBJ whole genome shotgun (WGS) entry which is preliminary data.</text>
</comment>
<reference evidence="1 2" key="1">
    <citation type="submission" date="2014-09" db="EMBL/GenBank/DDBJ databases">
        <title>Genome sequence of Pseudomonas lutea strain DSM 17257T.</title>
        <authorList>
            <person name="Kwak Y."/>
            <person name="Shin J.-H."/>
        </authorList>
    </citation>
    <scope>NUCLEOTIDE SEQUENCE [LARGE SCALE GENOMIC DNA]</scope>
    <source>
        <strain evidence="1 2">DSM 17257</strain>
    </source>
</reference>
<dbReference type="Proteomes" id="UP000029719">
    <property type="component" value="Unassembled WGS sequence"/>
</dbReference>
<gene>
    <name evidence="1" type="ORF">LT42_04775</name>
</gene>
<dbReference type="InterPro" id="IPR002763">
    <property type="entry name" value="DUF72"/>
</dbReference>
<dbReference type="SUPFAM" id="SSF117396">
    <property type="entry name" value="TM1631-like"/>
    <property type="match status" value="1"/>
</dbReference>
<name>A0A9X0EGA1_9PSED</name>
<evidence type="ECO:0008006" key="3">
    <source>
        <dbReference type="Google" id="ProtNLM"/>
    </source>
</evidence>
<evidence type="ECO:0000313" key="2">
    <source>
        <dbReference type="Proteomes" id="UP000029719"/>
    </source>
</evidence>
<dbReference type="RefSeq" id="WP_037010326.1">
    <property type="nucleotide sequence ID" value="NZ_JRMB01000001.1"/>
</dbReference>
<dbReference type="Gene3D" id="3.20.20.410">
    <property type="entry name" value="Protein of unknown function UPF0759"/>
    <property type="match status" value="1"/>
</dbReference>
<proteinExistence type="predicted"/>
<dbReference type="PANTHER" id="PTHR30348:SF14">
    <property type="entry name" value="BLR8050 PROTEIN"/>
    <property type="match status" value="1"/>
</dbReference>
<dbReference type="Pfam" id="PF01904">
    <property type="entry name" value="DUF72"/>
    <property type="match status" value="1"/>
</dbReference>